<keyword evidence="8" id="KW-1185">Reference proteome</keyword>
<feature type="transmembrane region" description="Helical" evidence="6">
    <location>
        <begin position="97"/>
        <end position="118"/>
    </location>
</feature>
<feature type="transmembrane region" description="Helical" evidence="6">
    <location>
        <begin position="325"/>
        <end position="342"/>
    </location>
</feature>
<comment type="caution">
    <text evidence="7">The sequence shown here is derived from an EMBL/GenBank/DDBJ whole genome shotgun (WGS) entry which is preliminary data.</text>
</comment>
<dbReference type="InterPro" id="IPR001248">
    <property type="entry name" value="Pur-cyt_permease"/>
</dbReference>
<feature type="transmembrane region" description="Helical" evidence="6">
    <location>
        <begin position="244"/>
        <end position="265"/>
    </location>
</feature>
<comment type="subcellular location">
    <subcellularLocation>
        <location evidence="1">Membrane</location>
        <topology evidence="1">Multi-pass membrane protein</topology>
    </subcellularLocation>
</comment>
<evidence type="ECO:0000256" key="5">
    <source>
        <dbReference type="ARBA" id="ARBA00023136"/>
    </source>
</evidence>
<sequence>MEDIKGVNNQVDDTLCPIPDDKRMLSSTSYLFAWLGGCVSIGTFSLGASLVAGGLNLMQSALAIALGSLLLVVCLVINDKLCYTTGVPYVVQLRSAFGMNGTIFPALIRAVPAVVWYGFQSWLGGSALNEVSKTLFGYDNMILFFIGFQIFQILLSLLGFKGVKWLENIGAVFIILALTYMFYVVFTQYGDVISTKLIHIEGSWGLPFWGAVTSFFGVNTAVMLNCGDYARELKKGYSNKKRAVVYLLSMLPPTLFMGMIGLMISVATGIMNPVVAFSTAVDNKILVVMTLGFIIFAQITTNLLSNVIPPVYALVDIFKIKYRTSAVTVGLLAFCTFPWKLIRPESASGLDLFVLTYTAFIGPVFAVLTVDYYLLRKQKISLNELYNADGAFKGTNYAALVAVFIGAACAFIQVKLAFFMGSIPAGLAYYVLMKRLPISKPFTKGTVFEQAS</sequence>
<evidence type="ECO:0000313" key="7">
    <source>
        <dbReference type="EMBL" id="KDR96306.1"/>
    </source>
</evidence>
<dbReference type="AlphaFoldDB" id="A0A069RH21"/>
<dbReference type="eggNOG" id="COG1953">
    <property type="taxonomic scope" value="Bacteria"/>
</dbReference>
<evidence type="ECO:0000313" key="8">
    <source>
        <dbReference type="Proteomes" id="UP000027946"/>
    </source>
</evidence>
<evidence type="ECO:0000256" key="2">
    <source>
        <dbReference type="ARBA" id="ARBA00008974"/>
    </source>
</evidence>
<dbReference type="Gene3D" id="1.10.4160.10">
    <property type="entry name" value="Hydantoin permease"/>
    <property type="match status" value="1"/>
</dbReference>
<name>A0A069RH21_PEPLI</name>
<gene>
    <name evidence="7" type="ORF">CLIT_4c01430</name>
</gene>
<organism evidence="7 8">
    <name type="scientific">Peptoclostridium litorale DSM 5388</name>
    <dbReference type="NCBI Taxonomy" id="1121324"/>
    <lineage>
        <taxon>Bacteria</taxon>
        <taxon>Bacillati</taxon>
        <taxon>Bacillota</taxon>
        <taxon>Clostridia</taxon>
        <taxon>Peptostreptococcales</taxon>
        <taxon>Peptoclostridiaceae</taxon>
        <taxon>Peptoclostridium</taxon>
    </lineage>
</organism>
<dbReference type="InterPro" id="IPR045225">
    <property type="entry name" value="Uracil/uridine/allantoin_perm"/>
</dbReference>
<feature type="transmembrane region" description="Helical" evidence="6">
    <location>
        <begin position="57"/>
        <end position="77"/>
    </location>
</feature>
<feature type="transmembrane region" description="Helical" evidence="6">
    <location>
        <begin position="285"/>
        <end position="304"/>
    </location>
</feature>
<proteinExistence type="inferred from homology"/>
<dbReference type="STRING" id="1121324.CLIT_4c01430"/>
<feature type="transmembrane region" description="Helical" evidence="6">
    <location>
        <begin position="396"/>
        <end position="423"/>
    </location>
</feature>
<feature type="transmembrane region" description="Helical" evidence="6">
    <location>
        <begin position="354"/>
        <end position="375"/>
    </location>
</feature>
<dbReference type="RefSeq" id="WP_038262101.1">
    <property type="nucleotide sequence ID" value="NZ_FSRH01000013.1"/>
</dbReference>
<feature type="transmembrane region" description="Helical" evidence="6">
    <location>
        <begin position="165"/>
        <end position="186"/>
    </location>
</feature>
<reference evidence="7 8" key="1">
    <citation type="submission" date="2014-03" db="EMBL/GenBank/DDBJ databases">
        <title>Genome sequence of Clostridium litorale W6, DSM 5388.</title>
        <authorList>
            <person name="Poehlein A."/>
            <person name="Jagirdar A."/>
            <person name="Khonsari B."/>
            <person name="Chibani C.M."/>
            <person name="Gutierrez Gutierrez D.A."/>
            <person name="Davydova E."/>
            <person name="Alghaithi H.S."/>
            <person name="Nair K.P."/>
            <person name="Dhamotharan K."/>
            <person name="Chandran L."/>
            <person name="G W."/>
            <person name="Daniel R."/>
        </authorList>
    </citation>
    <scope>NUCLEOTIDE SEQUENCE [LARGE SCALE GENOMIC DNA]</scope>
    <source>
        <strain evidence="7 8">W6</strain>
    </source>
</reference>
<comment type="similarity">
    <text evidence="2">Belongs to the purine-cytosine permease (2.A.39) family.</text>
</comment>
<evidence type="ECO:0000256" key="6">
    <source>
        <dbReference type="SAM" id="Phobius"/>
    </source>
</evidence>
<keyword evidence="5 6" id="KW-0472">Membrane</keyword>
<keyword evidence="3 6" id="KW-0812">Transmembrane</keyword>
<feature type="transmembrane region" description="Helical" evidence="6">
    <location>
        <begin position="138"/>
        <end position="158"/>
    </location>
</feature>
<dbReference type="CDD" id="cd10323">
    <property type="entry name" value="SLC-NCS1sbd"/>
    <property type="match status" value="1"/>
</dbReference>
<dbReference type="PANTHER" id="PTHR30618">
    <property type="entry name" value="NCS1 FAMILY PURINE/PYRIMIDINE TRANSPORTER"/>
    <property type="match status" value="1"/>
</dbReference>
<dbReference type="PANTHER" id="PTHR30618:SF0">
    <property type="entry name" value="PURINE-URACIL PERMEASE NCS1"/>
    <property type="match status" value="1"/>
</dbReference>
<protein>
    <submittedName>
        <fullName evidence="7">Transporter</fullName>
    </submittedName>
</protein>
<evidence type="ECO:0000256" key="4">
    <source>
        <dbReference type="ARBA" id="ARBA00022989"/>
    </source>
</evidence>
<dbReference type="OrthoDB" id="9780088at2"/>
<dbReference type="GO" id="GO:0015205">
    <property type="term" value="F:nucleobase transmembrane transporter activity"/>
    <property type="evidence" value="ECO:0007669"/>
    <property type="project" value="TreeGrafter"/>
</dbReference>
<feature type="transmembrane region" description="Helical" evidence="6">
    <location>
        <begin position="206"/>
        <end position="224"/>
    </location>
</feature>
<keyword evidence="4 6" id="KW-1133">Transmembrane helix</keyword>
<dbReference type="GO" id="GO:0005886">
    <property type="term" value="C:plasma membrane"/>
    <property type="evidence" value="ECO:0007669"/>
    <property type="project" value="TreeGrafter"/>
</dbReference>
<dbReference type="Proteomes" id="UP000027946">
    <property type="component" value="Unassembled WGS sequence"/>
</dbReference>
<evidence type="ECO:0000256" key="3">
    <source>
        <dbReference type="ARBA" id="ARBA00022692"/>
    </source>
</evidence>
<evidence type="ECO:0000256" key="1">
    <source>
        <dbReference type="ARBA" id="ARBA00004141"/>
    </source>
</evidence>
<dbReference type="Pfam" id="PF02133">
    <property type="entry name" value="Transp_cyt_pur"/>
    <property type="match status" value="1"/>
</dbReference>
<dbReference type="EMBL" id="JJMM01000004">
    <property type="protein sequence ID" value="KDR96306.1"/>
    <property type="molecule type" value="Genomic_DNA"/>
</dbReference>
<accession>A0A069RH21</accession>
<feature type="transmembrane region" description="Helical" evidence="6">
    <location>
        <begin position="31"/>
        <end position="51"/>
    </location>
</feature>